<gene>
    <name evidence="1" type="ORF">LARSCL_LOCUS11835</name>
</gene>
<reference evidence="1 2" key="1">
    <citation type="submission" date="2024-04" db="EMBL/GenBank/DDBJ databases">
        <authorList>
            <person name="Rising A."/>
            <person name="Reimegard J."/>
            <person name="Sonavane S."/>
            <person name="Akerstrom W."/>
            <person name="Nylinder S."/>
            <person name="Hedman E."/>
            <person name="Kallberg Y."/>
        </authorList>
    </citation>
    <scope>NUCLEOTIDE SEQUENCE [LARGE SCALE GENOMIC DNA]</scope>
</reference>
<evidence type="ECO:0000313" key="2">
    <source>
        <dbReference type="Proteomes" id="UP001497382"/>
    </source>
</evidence>
<dbReference type="EMBL" id="CAXIEN010000150">
    <property type="protein sequence ID" value="CAL1281892.1"/>
    <property type="molecule type" value="Genomic_DNA"/>
</dbReference>
<organism evidence="1 2">
    <name type="scientific">Larinioides sclopetarius</name>
    <dbReference type="NCBI Taxonomy" id="280406"/>
    <lineage>
        <taxon>Eukaryota</taxon>
        <taxon>Metazoa</taxon>
        <taxon>Ecdysozoa</taxon>
        <taxon>Arthropoda</taxon>
        <taxon>Chelicerata</taxon>
        <taxon>Arachnida</taxon>
        <taxon>Araneae</taxon>
        <taxon>Araneomorphae</taxon>
        <taxon>Entelegynae</taxon>
        <taxon>Araneoidea</taxon>
        <taxon>Araneidae</taxon>
        <taxon>Larinioides</taxon>
    </lineage>
</organism>
<dbReference type="AlphaFoldDB" id="A0AAV2AD45"/>
<name>A0AAV2AD45_9ARAC</name>
<accession>A0AAV2AD45</accession>
<comment type="caution">
    <text evidence="1">The sequence shown here is derived from an EMBL/GenBank/DDBJ whole genome shotgun (WGS) entry which is preliminary data.</text>
</comment>
<proteinExistence type="predicted"/>
<evidence type="ECO:0000313" key="1">
    <source>
        <dbReference type="EMBL" id="CAL1281892.1"/>
    </source>
</evidence>
<dbReference type="Proteomes" id="UP001497382">
    <property type="component" value="Unassembled WGS sequence"/>
</dbReference>
<keyword evidence="2" id="KW-1185">Reference proteome</keyword>
<sequence>MSDGSFGQSILFAKDMMKYFMNKFRVDWTPGINDHGWERHSRRFTEAMGFVAWELVNLKIDDRPEECNVRFNALSGYKPQFRRGYNPEDFLHFCGILGWSMVEPGRDGQHQQVDGAVLTILAYLGEIHRDGSFPAMGGWELLANYAGETQGQMKARNFAERLLFAEDLLMYFTRRAGVEWTPPASSQPWQSHRRRFNETIGIVAWYHAHRPMGAWRFCIRENRLELTREYNPQDFLQYCGMMAVGLIRGILHRNRDLSIYLICDIIGLLEDMHENGSYPAWRGLERFARLFRDSLIRVENEHCDICRLRAELELALTL</sequence>
<protein>
    <submittedName>
        <fullName evidence="1">Uncharacterized protein</fullName>
    </submittedName>
</protein>